<reference evidence="2 3" key="3">
    <citation type="journal article" date="2010" name="BMC Genomics">
        <title>Transcriptome sequencing and comparative analysis of cucumber flowers with different sex types.</title>
        <authorList>
            <person name="Guo S."/>
            <person name="Zheng Y."/>
            <person name="Joung J.G."/>
            <person name="Liu S."/>
            <person name="Zhang Z."/>
            <person name="Crasta O.R."/>
            <person name="Sobral B.W."/>
            <person name="Xu Y."/>
            <person name="Huang S."/>
            <person name="Fei Z."/>
        </authorList>
    </citation>
    <scope>NUCLEOTIDE SEQUENCE [LARGE SCALE GENOMIC DNA]</scope>
    <source>
        <strain evidence="3">cv. 9930</strain>
    </source>
</reference>
<gene>
    <name evidence="2" type="ORF">Csa_4G050140</name>
</gene>
<dbReference type="InterPro" id="IPR036322">
    <property type="entry name" value="WD40_repeat_dom_sf"/>
</dbReference>
<reference evidence="2 3" key="1">
    <citation type="journal article" date="2009" name="Nat. Genet.">
        <title>The genome of the cucumber, Cucumis sativus L.</title>
        <authorList>
            <person name="Huang S."/>
            <person name="Li R."/>
            <person name="Zhang Z."/>
            <person name="Li L."/>
            <person name="Gu X."/>
            <person name="Fan W."/>
            <person name="Lucas W.J."/>
            <person name="Wang X."/>
            <person name="Xie B."/>
            <person name="Ni P."/>
            <person name="Ren Y."/>
            <person name="Zhu H."/>
            <person name="Li J."/>
            <person name="Lin K."/>
            <person name="Jin W."/>
            <person name="Fei Z."/>
            <person name="Li G."/>
            <person name="Staub J."/>
            <person name="Kilian A."/>
            <person name="van der Vossen E.A."/>
            <person name="Wu Y."/>
            <person name="Guo J."/>
            <person name="He J."/>
            <person name="Jia Z."/>
            <person name="Ren Y."/>
            <person name="Tian G."/>
            <person name="Lu Y."/>
            <person name="Ruan J."/>
            <person name="Qian W."/>
            <person name="Wang M."/>
            <person name="Huang Q."/>
            <person name="Li B."/>
            <person name="Xuan Z."/>
            <person name="Cao J."/>
            <person name="Asan"/>
            <person name="Wu Z."/>
            <person name="Zhang J."/>
            <person name="Cai Q."/>
            <person name="Bai Y."/>
            <person name="Zhao B."/>
            <person name="Han Y."/>
            <person name="Li Y."/>
            <person name="Li X."/>
            <person name="Wang S."/>
            <person name="Shi Q."/>
            <person name="Liu S."/>
            <person name="Cho W.K."/>
            <person name="Kim J.Y."/>
            <person name="Xu Y."/>
            <person name="Heller-Uszynska K."/>
            <person name="Miao H."/>
            <person name="Cheng Z."/>
            <person name="Zhang S."/>
            <person name="Wu J."/>
            <person name="Yang Y."/>
            <person name="Kang H."/>
            <person name="Li M."/>
            <person name="Liang H."/>
            <person name="Ren X."/>
            <person name="Shi Z."/>
            <person name="Wen M."/>
            <person name="Jian M."/>
            <person name="Yang H."/>
            <person name="Zhang G."/>
            <person name="Yang Z."/>
            <person name="Chen R."/>
            <person name="Liu S."/>
            <person name="Li J."/>
            <person name="Ma L."/>
            <person name="Liu H."/>
            <person name="Zhou Y."/>
            <person name="Zhao J."/>
            <person name="Fang X."/>
            <person name="Li G."/>
            <person name="Fang L."/>
            <person name="Li Y."/>
            <person name="Liu D."/>
            <person name="Zheng H."/>
            <person name="Zhang Y."/>
            <person name="Qin N."/>
            <person name="Li Z."/>
            <person name="Yang G."/>
            <person name="Yang S."/>
            <person name="Bolund L."/>
            <person name="Kristiansen K."/>
            <person name="Zheng H."/>
            <person name="Li S."/>
            <person name="Zhang X."/>
            <person name="Yang H."/>
            <person name="Wang J."/>
            <person name="Sun R."/>
            <person name="Zhang B."/>
            <person name="Jiang S."/>
            <person name="Wang J."/>
            <person name="Du Y."/>
            <person name="Li S."/>
        </authorList>
    </citation>
    <scope>NUCLEOTIDE SEQUENCE [LARGE SCALE GENOMIC DNA]</scope>
    <source>
        <strain evidence="3">cv. 9930</strain>
    </source>
</reference>
<dbReference type="SUPFAM" id="SSF48371">
    <property type="entry name" value="ARM repeat"/>
    <property type="match status" value="1"/>
</dbReference>
<sequence>MSSTYFRLSPHQPATATATLLRHCVVPHEELVLWLTRSVFSCECNYKTVACIWSGTPLSHRVTATAVLSQPPTLYTGGSDGSIIWWKISISDSSTEIEPVAVLCGHAATIADLGICYPVISGTGKTDISSNAEVNSTSEICGALVSACSDGVLCIWSRRSGHCRRRRKLPAWVGSPSVVRTIPSKPRYVCVGCYFTDSVHSSDNHSVDSAERIDVSADREHQHKKHSKCSVVIVDTYTLTIVETVLHGNLSIGSLRYMAIVSPLTGEGNYSAAIVDSFGRLQMISLSKESDQEVDQASLQNSSQVNIPVWTDVLSERGQVVSVAIQHNVIAFLLPDHCVFKLLLSGLVVGELSFTDSIFGINEFTSEAHVSGAMFLDGRDELNIRNNQECHETFVEIFAVWNSIGHAVIYTISITNKIFEYKPLYEIPASCNSSSVGFSISFVQLNQHFIRIESLSSQIEEPFHWTSNITIWALQEKQPTHGKLLKCRMVGESSSLTEWIQDSTFHSEFVGKYVVGSGLKSDSSSDSVNDLYFGDCNNFVQKGQIISSSMVISDSLSTPYAVVYGYSSGDVQILKLDLFQGLSSHRASPHCEVNHVPQLYLSGHTGPVLCLAVHRLVSKNNEQFLLSGSMDCTIRIWGLESGNLVMVMHHHVAPVRQIILPPAHTDHPWSDCFLSVGEDSCVALASLETLKVERMFPGHRNYPEKVVWDSVRGYIACMCSNHSSTSDTVDILYIWDIKTGARERIIPGTASQSVFDNFCKGIGKSFSGSILNGNTSASSLLFTTIEDGSVSDSLSSNGKSANTLKAMADLSNKVESQTSNGQARSRKSTKSFQNSLYNFESGRQPIKCSCPFPGIATMSFDLTPLMGFNQKFKSFANRTNLQDTAVLKDQQARMSSPSARDKKMDDSLVHEISTGSNEELNWISLYEECLIRFSLSFLHVWGVDSDLDNLLVTDMKLKKPESFIVASGLQGDKGSLTVSFPGMRAVLELWKSSAEFCAMRSLMILSLAQHMISLFHSGSSASSALAAFYMRNFVDKVPDIKPPLLQLLVSFWQDESEHVRMAARSLFHCAASRSIPLSLRGGKSIEHGSSSEIGDIDTELNGLSMNEKPDYGISSDCFPKSEEVSQVEEFNIRTWLESYEMHDWISCVGGTSQDAMTSHIIVAAALAIWYRSLVKKSLPMLVVHSLVKLVKSMNEKYSSTAAELLAEGMESTWKTCLGNEIPHLIEDVLLQLEYMSGLSQNQLVQNSSLSVGIRETLVEVLLPNLAMADIPGFLTVIESQIWSTASDSPVHLVSLKTLIRVVRGSPRNLAPYLDKAVNFILQIMDPSNSVMRKICYHSSMAALKEVVHVFPMVSLNDSWTRLAVGDVIGEINSANIRVYDLQSVTKIKVLDATGPPGLPSLLPAGSEMPLRISISALSFSPDGEGVVAFSEHGLMIRWWSVGSVWWEKLSRNFVPVQCTKVIFVPPWEGFSPNSSRLSIMASATERDTQAVDVQDNVRGLSHADILKILIQSLDLSYRLEWTDERKVKLTRHGNELGTFQI</sequence>
<dbReference type="Gramene" id="KGN53357">
    <property type="protein sequence ID" value="KGN53357"/>
    <property type="gene ID" value="Csa_4G050140"/>
</dbReference>
<evidence type="ECO:0000256" key="1">
    <source>
        <dbReference type="PROSITE-ProRule" id="PRU00221"/>
    </source>
</evidence>
<dbReference type="OMA" id="MESTWKV"/>
<proteinExistence type="predicted"/>
<dbReference type="PROSITE" id="PS50082">
    <property type="entry name" value="WD_REPEATS_2"/>
    <property type="match status" value="1"/>
</dbReference>
<protein>
    <submittedName>
        <fullName evidence="2">Uncharacterized protein</fullName>
    </submittedName>
</protein>
<keyword evidence="3" id="KW-1185">Reference proteome</keyword>
<organism evidence="2 3">
    <name type="scientific">Cucumis sativus</name>
    <name type="common">Cucumber</name>
    <dbReference type="NCBI Taxonomy" id="3659"/>
    <lineage>
        <taxon>Eukaryota</taxon>
        <taxon>Viridiplantae</taxon>
        <taxon>Streptophyta</taxon>
        <taxon>Embryophyta</taxon>
        <taxon>Tracheophyta</taxon>
        <taxon>Spermatophyta</taxon>
        <taxon>Magnoliopsida</taxon>
        <taxon>eudicotyledons</taxon>
        <taxon>Gunneridae</taxon>
        <taxon>Pentapetalae</taxon>
        <taxon>rosids</taxon>
        <taxon>fabids</taxon>
        <taxon>Cucurbitales</taxon>
        <taxon>Cucurbitaceae</taxon>
        <taxon>Benincaseae</taxon>
        <taxon>Cucumis</taxon>
    </lineage>
</organism>
<name>A0A0A0KY82_CUCSA</name>
<dbReference type="PANTHER" id="PTHR44099">
    <property type="entry name" value="RABCONNECTIN-3B, ISOFORM A"/>
    <property type="match status" value="1"/>
</dbReference>
<dbReference type="PROSITE" id="PS50294">
    <property type="entry name" value="WD_REPEATS_REGION"/>
    <property type="match status" value="1"/>
</dbReference>
<accession>A0A0A0KY82</accession>
<feature type="repeat" description="WD" evidence="1">
    <location>
        <begin position="601"/>
        <end position="647"/>
    </location>
</feature>
<dbReference type="PANTHER" id="PTHR44099:SF4">
    <property type="entry name" value="RABCONNECTIN-3B, ISOFORM A"/>
    <property type="match status" value="1"/>
</dbReference>
<dbReference type="Proteomes" id="UP000029981">
    <property type="component" value="Chromosome 4"/>
</dbReference>
<dbReference type="Pfam" id="PF00400">
    <property type="entry name" value="WD40"/>
    <property type="match status" value="1"/>
</dbReference>
<dbReference type="STRING" id="3659.A0A0A0KY82"/>
<dbReference type="InterPro" id="IPR016024">
    <property type="entry name" value="ARM-type_fold"/>
</dbReference>
<dbReference type="InterPro" id="IPR015943">
    <property type="entry name" value="WD40/YVTN_repeat-like_dom_sf"/>
</dbReference>
<dbReference type="eggNOG" id="KOG4155">
    <property type="taxonomic scope" value="Eukaryota"/>
</dbReference>
<dbReference type="SMART" id="SM00320">
    <property type="entry name" value="WD40"/>
    <property type="match status" value="6"/>
</dbReference>
<evidence type="ECO:0000313" key="3">
    <source>
        <dbReference type="Proteomes" id="UP000029981"/>
    </source>
</evidence>
<evidence type="ECO:0000313" key="2">
    <source>
        <dbReference type="EMBL" id="KGN53357.1"/>
    </source>
</evidence>
<dbReference type="InterPro" id="IPR001680">
    <property type="entry name" value="WD40_rpt"/>
</dbReference>
<reference evidence="2 3" key="4">
    <citation type="journal article" date="2011" name="BMC Genomics">
        <title>RNA-Seq improves annotation of protein-coding genes in the cucumber genome.</title>
        <authorList>
            <person name="Li Z."/>
            <person name="Zhang Z."/>
            <person name="Yan P."/>
            <person name="Huang S."/>
            <person name="Fei Z."/>
            <person name="Lin K."/>
        </authorList>
    </citation>
    <scope>NUCLEOTIDE SEQUENCE [LARGE SCALE GENOMIC DNA]</scope>
    <source>
        <strain evidence="3">cv. 9930</strain>
    </source>
</reference>
<dbReference type="SUPFAM" id="SSF50978">
    <property type="entry name" value="WD40 repeat-like"/>
    <property type="match status" value="1"/>
</dbReference>
<dbReference type="InterPro" id="IPR049916">
    <property type="entry name" value="WDR72-like"/>
</dbReference>
<reference evidence="2 3" key="2">
    <citation type="journal article" date="2009" name="PLoS ONE">
        <title>An integrated genetic and cytogenetic map of the cucumber genome.</title>
        <authorList>
            <person name="Ren Y."/>
            <person name="Zhang Z."/>
            <person name="Liu J."/>
            <person name="Staub J.E."/>
            <person name="Han Y."/>
            <person name="Cheng Z."/>
            <person name="Li X."/>
            <person name="Lu J."/>
            <person name="Miao H."/>
            <person name="Kang H."/>
            <person name="Xie B."/>
            <person name="Gu X."/>
            <person name="Wang X."/>
            <person name="Du Y."/>
            <person name="Jin W."/>
            <person name="Huang S."/>
        </authorList>
    </citation>
    <scope>NUCLEOTIDE SEQUENCE [LARGE SCALE GENOMIC DNA]</scope>
    <source>
        <strain evidence="3">cv. 9930</strain>
    </source>
</reference>
<dbReference type="Gene3D" id="2.130.10.10">
    <property type="entry name" value="YVTN repeat-like/Quinoprotein amine dehydrogenase"/>
    <property type="match status" value="2"/>
</dbReference>
<dbReference type="GO" id="GO:0005737">
    <property type="term" value="C:cytoplasm"/>
    <property type="evidence" value="ECO:0000318"/>
    <property type="project" value="GO_Central"/>
</dbReference>
<dbReference type="EMBL" id="CM002925">
    <property type="protein sequence ID" value="KGN53357.1"/>
    <property type="molecule type" value="Genomic_DNA"/>
</dbReference>
<keyword evidence="1" id="KW-0853">WD repeat</keyword>